<gene>
    <name evidence="4" type="ORF">ACFSKP_01420</name>
</gene>
<evidence type="ECO:0000313" key="5">
    <source>
        <dbReference type="Proteomes" id="UP001597374"/>
    </source>
</evidence>
<feature type="domain" description="HTH tetR-type" evidence="3">
    <location>
        <begin position="9"/>
        <end position="69"/>
    </location>
</feature>
<name>A0ABW5CTQ1_9BACT</name>
<dbReference type="Gene3D" id="1.10.357.10">
    <property type="entry name" value="Tetracycline Repressor, domain 2"/>
    <property type="match status" value="1"/>
</dbReference>
<accession>A0ABW5CTQ1</accession>
<reference evidence="5" key="1">
    <citation type="journal article" date="2019" name="Int. J. Syst. Evol. Microbiol.">
        <title>The Global Catalogue of Microorganisms (GCM) 10K type strain sequencing project: providing services to taxonomists for standard genome sequencing and annotation.</title>
        <authorList>
            <consortium name="The Broad Institute Genomics Platform"/>
            <consortium name="The Broad Institute Genome Sequencing Center for Infectious Disease"/>
            <person name="Wu L."/>
            <person name="Ma J."/>
        </authorList>
    </citation>
    <scope>NUCLEOTIDE SEQUENCE [LARGE SCALE GENOMIC DNA]</scope>
    <source>
        <strain evidence="5">CGMCC 4.1782</strain>
    </source>
</reference>
<dbReference type="PRINTS" id="PR00455">
    <property type="entry name" value="HTHTETR"/>
</dbReference>
<dbReference type="Proteomes" id="UP001597374">
    <property type="component" value="Unassembled WGS sequence"/>
</dbReference>
<dbReference type="InterPro" id="IPR009057">
    <property type="entry name" value="Homeodomain-like_sf"/>
</dbReference>
<dbReference type="Pfam" id="PF00440">
    <property type="entry name" value="TetR_N"/>
    <property type="match status" value="1"/>
</dbReference>
<dbReference type="PANTHER" id="PTHR43479">
    <property type="entry name" value="ACREF/ENVCD OPERON REPRESSOR-RELATED"/>
    <property type="match status" value="1"/>
</dbReference>
<dbReference type="InterPro" id="IPR001647">
    <property type="entry name" value="HTH_TetR"/>
</dbReference>
<comment type="caution">
    <text evidence="4">The sequence shown here is derived from an EMBL/GenBank/DDBJ whole genome shotgun (WGS) entry which is preliminary data.</text>
</comment>
<dbReference type="PROSITE" id="PS50977">
    <property type="entry name" value="HTH_TETR_2"/>
    <property type="match status" value="1"/>
</dbReference>
<dbReference type="PROSITE" id="PS01081">
    <property type="entry name" value="HTH_TETR_1"/>
    <property type="match status" value="1"/>
</dbReference>
<evidence type="ECO:0000313" key="4">
    <source>
        <dbReference type="EMBL" id="MFD2244893.1"/>
    </source>
</evidence>
<keyword evidence="1 2" id="KW-0238">DNA-binding</keyword>
<feature type="DNA-binding region" description="H-T-H motif" evidence="2">
    <location>
        <begin position="32"/>
        <end position="51"/>
    </location>
</feature>
<evidence type="ECO:0000259" key="3">
    <source>
        <dbReference type="PROSITE" id="PS50977"/>
    </source>
</evidence>
<dbReference type="InterPro" id="IPR023772">
    <property type="entry name" value="DNA-bd_HTH_TetR-type_CS"/>
</dbReference>
<dbReference type="InterPro" id="IPR050624">
    <property type="entry name" value="HTH-type_Tx_Regulator"/>
</dbReference>
<organism evidence="4 5">
    <name type="scientific">Pontibacter ruber</name>
    <dbReference type="NCBI Taxonomy" id="1343895"/>
    <lineage>
        <taxon>Bacteria</taxon>
        <taxon>Pseudomonadati</taxon>
        <taxon>Bacteroidota</taxon>
        <taxon>Cytophagia</taxon>
        <taxon>Cytophagales</taxon>
        <taxon>Hymenobacteraceae</taxon>
        <taxon>Pontibacter</taxon>
    </lineage>
</organism>
<keyword evidence="5" id="KW-1185">Reference proteome</keyword>
<dbReference type="SUPFAM" id="SSF46689">
    <property type="entry name" value="Homeodomain-like"/>
    <property type="match status" value="1"/>
</dbReference>
<dbReference type="RefSeq" id="WP_250429733.1">
    <property type="nucleotide sequence ID" value="NZ_JALPRR010000002.1"/>
</dbReference>
<sequence>MVRFQDKRSQSINQLVEAGLKLFSEQGYEATSIRSIAREAGVSLGLMYNYFRSKEELLLEIFRRGNADIAASFIKPTEAPQNQSGIEQHIRQTVRILKEKREFWRLLHGLRLQNQVLAQVATEVQQQTAFIEQHIKENLQEIGFKEPELEAKLLFAAIDGMAQHFLLYENYPIDEVANVLLQKYKPLNP</sequence>
<protein>
    <submittedName>
        <fullName evidence="4">TetR/AcrR family transcriptional regulator</fullName>
    </submittedName>
</protein>
<dbReference type="PANTHER" id="PTHR43479:SF11">
    <property type="entry name" value="ACREF_ENVCD OPERON REPRESSOR-RELATED"/>
    <property type="match status" value="1"/>
</dbReference>
<proteinExistence type="predicted"/>
<evidence type="ECO:0000256" key="1">
    <source>
        <dbReference type="ARBA" id="ARBA00023125"/>
    </source>
</evidence>
<dbReference type="EMBL" id="JBHUIM010000001">
    <property type="protein sequence ID" value="MFD2244893.1"/>
    <property type="molecule type" value="Genomic_DNA"/>
</dbReference>
<evidence type="ECO:0000256" key="2">
    <source>
        <dbReference type="PROSITE-ProRule" id="PRU00335"/>
    </source>
</evidence>